<feature type="non-terminal residue" evidence="1">
    <location>
        <position position="59"/>
    </location>
</feature>
<protein>
    <submittedName>
        <fullName evidence="1">Uncharacterized protein</fullName>
    </submittedName>
</protein>
<evidence type="ECO:0000313" key="1">
    <source>
        <dbReference type="EMBL" id="CAA3033171.1"/>
    </source>
</evidence>
<comment type="caution">
    <text evidence="1">The sequence shown here is derived from an EMBL/GenBank/DDBJ whole genome shotgun (WGS) entry which is preliminary data.</text>
</comment>
<dbReference type="Proteomes" id="UP000594638">
    <property type="component" value="Unassembled WGS sequence"/>
</dbReference>
<sequence length="59" mass="6726">MRYPAGFGHGTRLMTFSAWFPVFPRDRALRANCVLETASVSGFWLPIVIYVHARSPWAN</sequence>
<dbReference type="EMBL" id="CACTIH010009928">
    <property type="protein sequence ID" value="CAA3033171.1"/>
    <property type="molecule type" value="Genomic_DNA"/>
</dbReference>
<organism evidence="1 2">
    <name type="scientific">Olea europaea subsp. europaea</name>
    <dbReference type="NCBI Taxonomy" id="158383"/>
    <lineage>
        <taxon>Eukaryota</taxon>
        <taxon>Viridiplantae</taxon>
        <taxon>Streptophyta</taxon>
        <taxon>Embryophyta</taxon>
        <taxon>Tracheophyta</taxon>
        <taxon>Spermatophyta</taxon>
        <taxon>Magnoliopsida</taxon>
        <taxon>eudicotyledons</taxon>
        <taxon>Gunneridae</taxon>
        <taxon>Pentapetalae</taxon>
        <taxon>asterids</taxon>
        <taxon>lamiids</taxon>
        <taxon>Lamiales</taxon>
        <taxon>Oleaceae</taxon>
        <taxon>Oleeae</taxon>
        <taxon>Olea</taxon>
    </lineage>
</organism>
<proteinExistence type="predicted"/>
<name>A0A8S0VJN6_OLEEU</name>
<evidence type="ECO:0000313" key="2">
    <source>
        <dbReference type="Proteomes" id="UP000594638"/>
    </source>
</evidence>
<reference evidence="1 2" key="1">
    <citation type="submission" date="2019-12" db="EMBL/GenBank/DDBJ databases">
        <authorList>
            <person name="Alioto T."/>
            <person name="Alioto T."/>
            <person name="Gomez Garrido J."/>
        </authorList>
    </citation>
    <scope>NUCLEOTIDE SEQUENCE [LARGE SCALE GENOMIC DNA]</scope>
</reference>
<dbReference type="Gramene" id="OE9A005559T1">
    <property type="protein sequence ID" value="OE9A005559C1"/>
    <property type="gene ID" value="OE9A005559"/>
</dbReference>
<gene>
    <name evidence="1" type="ORF">OLEA9_A005559</name>
</gene>
<accession>A0A8S0VJN6</accession>
<dbReference type="AlphaFoldDB" id="A0A8S0VJN6"/>
<keyword evidence="2" id="KW-1185">Reference proteome</keyword>